<dbReference type="InterPro" id="IPR006694">
    <property type="entry name" value="Fatty_acid_hydroxylase"/>
</dbReference>
<evidence type="ECO:0000313" key="7">
    <source>
        <dbReference type="EMBL" id="QNP43143.1"/>
    </source>
</evidence>
<evidence type="ECO:0000313" key="8">
    <source>
        <dbReference type="Proteomes" id="UP000516134"/>
    </source>
</evidence>
<dbReference type="PANTHER" id="PTHR11863">
    <property type="entry name" value="STEROL DESATURASE"/>
    <property type="match status" value="1"/>
</dbReference>
<feature type="transmembrane region" description="Helical" evidence="5">
    <location>
        <begin position="88"/>
        <end position="107"/>
    </location>
</feature>
<evidence type="ECO:0000256" key="2">
    <source>
        <dbReference type="ARBA" id="ARBA00022692"/>
    </source>
</evidence>
<reference evidence="7 8" key="1">
    <citation type="submission" date="2020-08" db="EMBL/GenBank/DDBJ databases">
        <title>Genome sequence of Sphingomonas daechungensis KACC 18115T.</title>
        <authorList>
            <person name="Hyun D.-W."/>
            <person name="Bae J.-W."/>
        </authorList>
    </citation>
    <scope>NUCLEOTIDE SEQUENCE [LARGE SCALE GENOMIC DNA]</scope>
    <source>
        <strain evidence="7 8">KACC 18115</strain>
    </source>
</reference>
<evidence type="ECO:0000259" key="6">
    <source>
        <dbReference type="Pfam" id="PF04116"/>
    </source>
</evidence>
<dbReference type="EMBL" id="CP060780">
    <property type="protein sequence ID" value="QNP43143.1"/>
    <property type="molecule type" value="Genomic_DNA"/>
</dbReference>
<proteinExistence type="predicted"/>
<evidence type="ECO:0000256" key="5">
    <source>
        <dbReference type="SAM" id="Phobius"/>
    </source>
</evidence>
<feature type="transmembrane region" description="Helical" evidence="5">
    <location>
        <begin position="6"/>
        <end position="29"/>
    </location>
</feature>
<organism evidence="7 8">
    <name type="scientific">Sphingomonas daechungensis</name>
    <dbReference type="NCBI Taxonomy" id="1176646"/>
    <lineage>
        <taxon>Bacteria</taxon>
        <taxon>Pseudomonadati</taxon>
        <taxon>Pseudomonadota</taxon>
        <taxon>Alphaproteobacteria</taxon>
        <taxon>Sphingomonadales</taxon>
        <taxon>Sphingomonadaceae</taxon>
        <taxon>Sphingomonas</taxon>
    </lineage>
</organism>
<keyword evidence="8" id="KW-1185">Reference proteome</keyword>
<name>A0ABX6T690_9SPHN</name>
<dbReference type="Pfam" id="PF04116">
    <property type="entry name" value="FA_hydroxylase"/>
    <property type="match status" value="1"/>
</dbReference>
<dbReference type="RefSeq" id="WP_187714573.1">
    <property type="nucleotide sequence ID" value="NZ_BAABJC010000001.1"/>
</dbReference>
<evidence type="ECO:0000256" key="3">
    <source>
        <dbReference type="ARBA" id="ARBA00022989"/>
    </source>
</evidence>
<comment type="subcellular location">
    <subcellularLocation>
        <location evidence="1">Membrane</location>
    </subcellularLocation>
</comment>
<protein>
    <submittedName>
        <fullName evidence="7">Sterol desaturase family protein</fullName>
    </submittedName>
</protein>
<dbReference type="Proteomes" id="UP000516134">
    <property type="component" value="Chromosome"/>
</dbReference>
<gene>
    <name evidence="7" type="ORF">H9L15_14570</name>
</gene>
<keyword evidence="2 5" id="KW-0812">Transmembrane</keyword>
<keyword evidence="4 5" id="KW-0472">Membrane</keyword>
<keyword evidence="3 5" id="KW-1133">Transmembrane helix</keyword>
<sequence length="247" mass="28435">MTALILSVIAMTVIVGVRYLAVSGAFAWLTDRKLPGFYGDRREQIRKEIGWSLASAFIYAAPAGILAWGWQAHGWTRIYSNVADYPLWWLPASVVIYLLLHDSWFYWTHRLMHRPSVYKRMHAVHHASRDPTAWAAMSFHPWESITGAVLVPALVLLIPIHYAALLTVLLIMTVMGVTNHMGWELFPNWLVRGPAGQWLITASHHQRHHEKHLCNFGLYFRFWDRLCGTDRGLGEFRSGPRLRPRQS</sequence>
<feature type="domain" description="Fatty acid hydroxylase" evidence="6">
    <location>
        <begin position="94"/>
        <end position="229"/>
    </location>
</feature>
<feature type="transmembrane region" description="Helical" evidence="5">
    <location>
        <begin position="49"/>
        <end position="68"/>
    </location>
</feature>
<feature type="transmembrane region" description="Helical" evidence="5">
    <location>
        <begin position="147"/>
        <end position="177"/>
    </location>
</feature>
<dbReference type="InterPro" id="IPR050307">
    <property type="entry name" value="Sterol_Desaturase_Related"/>
</dbReference>
<evidence type="ECO:0000256" key="1">
    <source>
        <dbReference type="ARBA" id="ARBA00004370"/>
    </source>
</evidence>
<evidence type="ECO:0000256" key="4">
    <source>
        <dbReference type="ARBA" id="ARBA00023136"/>
    </source>
</evidence>
<accession>A0ABX6T690</accession>